<feature type="region of interest" description="Disordered" evidence="1">
    <location>
        <begin position="85"/>
        <end position="124"/>
    </location>
</feature>
<comment type="caution">
    <text evidence="2">The sequence shown here is derived from an EMBL/GenBank/DDBJ whole genome shotgun (WGS) entry which is preliminary data.</text>
</comment>
<proteinExistence type="predicted"/>
<dbReference type="Proteomes" id="UP000732298">
    <property type="component" value="Unassembled WGS sequence"/>
</dbReference>
<feature type="compositionally biased region" description="Basic residues" evidence="1">
    <location>
        <begin position="1"/>
        <end position="19"/>
    </location>
</feature>
<protein>
    <submittedName>
        <fullName evidence="2">Uncharacterized protein</fullName>
    </submittedName>
</protein>
<feature type="region of interest" description="Disordered" evidence="1">
    <location>
        <begin position="1"/>
        <end position="31"/>
    </location>
</feature>
<organism evidence="2 3">
    <name type="scientific">Candidatus Iainarchaeum sp</name>
    <dbReference type="NCBI Taxonomy" id="3101447"/>
    <lineage>
        <taxon>Archaea</taxon>
        <taxon>Candidatus Iainarchaeota</taxon>
        <taxon>Candidatus Iainarchaeia</taxon>
        <taxon>Candidatus Iainarchaeales</taxon>
        <taxon>Candidatus Iainarchaeaceae</taxon>
        <taxon>Candidatus Iainarchaeum</taxon>
    </lineage>
</organism>
<evidence type="ECO:0000313" key="3">
    <source>
        <dbReference type="Proteomes" id="UP000732298"/>
    </source>
</evidence>
<reference evidence="2" key="1">
    <citation type="submission" date="2020-07" db="EMBL/GenBank/DDBJ databases">
        <title>Huge and variable diversity of episymbiotic CPR bacteria and DPANN archaea in groundwater ecosystems.</title>
        <authorList>
            <person name="He C.Y."/>
            <person name="Keren R."/>
            <person name="Whittaker M."/>
            <person name="Farag I.F."/>
            <person name="Doudna J."/>
            <person name="Cate J.H.D."/>
            <person name="Banfield J.F."/>
        </authorList>
    </citation>
    <scope>NUCLEOTIDE SEQUENCE</scope>
    <source>
        <strain evidence="2">NC_groundwater_1296_Ag_S-0.2um_52_80</strain>
    </source>
</reference>
<sequence length="124" mass="14246">MKKIIQRMKTSRKTPRNIRTRPYNKASARNETRMELHLASQPETTSIRKRNVVGNVKFSPIRVKPERSNARMALTAKLKPTVPSVRSIRSEAGHPITLTARPEPTRPQVSFFVRPANRKPQLRP</sequence>
<accession>A0A8T3YM85</accession>
<name>A0A8T3YM85_9ARCH</name>
<dbReference type="EMBL" id="JACQPB010000044">
    <property type="protein sequence ID" value="MBI4210830.1"/>
    <property type="molecule type" value="Genomic_DNA"/>
</dbReference>
<evidence type="ECO:0000313" key="2">
    <source>
        <dbReference type="EMBL" id="MBI4210830.1"/>
    </source>
</evidence>
<evidence type="ECO:0000256" key="1">
    <source>
        <dbReference type="SAM" id="MobiDB-lite"/>
    </source>
</evidence>
<gene>
    <name evidence="2" type="ORF">HY544_04975</name>
</gene>
<dbReference type="AlphaFoldDB" id="A0A8T3YM85"/>